<feature type="domain" description="Na+/H+ antiporter MnhB subunit-related protein" evidence="8">
    <location>
        <begin position="5"/>
        <end position="126"/>
    </location>
</feature>
<feature type="transmembrane region" description="Helical" evidence="7">
    <location>
        <begin position="108"/>
        <end position="133"/>
    </location>
</feature>
<keyword evidence="3" id="KW-1003">Cell membrane</keyword>
<evidence type="ECO:0000256" key="7">
    <source>
        <dbReference type="SAM" id="Phobius"/>
    </source>
</evidence>
<evidence type="ECO:0000256" key="2">
    <source>
        <dbReference type="ARBA" id="ARBA00009425"/>
    </source>
</evidence>
<dbReference type="EMBL" id="JAGXTP010000001">
    <property type="protein sequence ID" value="MBS3849162.1"/>
    <property type="molecule type" value="Genomic_DNA"/>
</dbReference>
<evidence type="ECO:0000313" key="9">
    <source>
        <dbReference type="EMBL" id="MBS3849162.1"/>
    </source>
</evidence>
<comment type="caution">
    <text evidence="9">The sequence shown here is derived from an EMBL/GenBank/DDBJ whole genome shotgun (WGS) entry which is preliminary data.</text>
</comment>
<evidence type="ECO:0000256" key="4">
    <source>
        <dbReference type="ARBA" id="ARBA00022692"/>
    </source>
</evidence>
<evidence type="ECO:0000259" key="8">
    <source>
        <dbReference type="Pfam" id="PF04039"/>
    </source>
</evidence>
<keyword evidence="4 7" id="KW-0812">Transmembrane</keyword>
<dbReference type="PANTHER" id="PTHR33932">
    <property type="entry name" value="NA(+)/H(+) ANTIPORTER SUBUNIT B"/>
    <property type="match status" value="1"/>
</dbReference>
<evidence type="ECO:0000256" key="3">
    <source>
        <dbReference type="ARBA" id="ARBA00022475"/>
    </source>
</evidence>
<organism evidence="9 10">
    <name type="scientific">Devosia litorisediminis</name>
    <dbReference type="NCBI Taxonomy" id="2829817"/>
    <lineage>
        <taxon>Bacteria</taxon>
        <taxon>Pseudomonadati</taxon>
        <taxon>Pseudomonadota</taxon>
        <taxon>Alphaproteobacteria</taxon>
        <taxon>Hyphomicrobiales</taxon>
        <taxon>Devosiaceae</taxon>
        <taxon>Devosia</taxon>
    </lineage>
</organism>
<keyword evidence="5 7" id="KW-1133">Transmembrane helix</keyword>
<accession>A0A942EBG6</accession>
<protein>
    <submittedName>
        <fullName evidence="9">Na(+)/H(+) antiporter subunit B</fullName>
    </submittedName>
</protein>
<comment type="subcellular location">
    <subcellularLocation>
        <location evidence="1">Cell membrane</location>
        <topology evidence="1">Multi-pass membrane protein</topology>
    </subcellularLocation>
</comment>
<keyword evidence="6 7" id="KW-0472">Membrane</keyword>
<comment type="similarity">
    <text evidence="2">Belongs to the CPA3 antiporters (TC 2.A.63) subunit B family.</text>
</comment>
<dbReference type="AlphaFoldDB" id="A0A942EBG6"/>
<feature type="transmembrane region" description="Helical" evidence="7">
    <location>
        <begin position="12"/>
        <end position="29"/>
    </location>
</feature>
<evidence type="ECO:0000256" key="5">
    <source>
        <dbReference type="ARBA" id="ARBA00022989"/>
    </source>
</evidence>
<dbReference type="PANTHER" id="PTHR33932:SF4">
    <property type="entry name" value="NA(+)_H(+) ANTIPORTER SUBUNIT B"/>
    <property type="match status" value="1"/>
</dbReference>
<feature type="transmembrane region" description="Helical" evidence="7">
    <location>
        <begin position="35"/>
        <end position="55"/>
    </location>
</feature>
<evidence type="ECO:0000256" key="1">
    <source>
        <dbReference type="ARBA" id="ARBA00004651"/>
    </source>
</evidence>
<feature type="transmembrane region" description="Helical" evidence="7">
    <location>
        <begin position="67"/>
        <end position="88"/>
    </location>
</feature>
<dbReference type="GO" id="GO:0005886">
    <property type="term" value="C:plasma membrane"/>
    <property type="evidence" value="ECO:0007669"/>
    <property type="project" value="UniProtKB-SubCell"/>
</dbReference>
<dbReference type="InterPro" id="IPR050622">
    <property type="entry name" value="CPA3_antiporter_subunitB"/>
</dbReference>
<dbReference type="Proteomes" id="UP000678281">
    <property type="component" value="Unassembled WGS sequence"/>
</dbReference>
<evidence type="ECO:0000313" key="10">
    <source>
        <dbReference type="Proteomes" id="UP000678281"/>
    </source>
</evidence>
<sequence>MNTVIFRTIAPMIVSTMLVFSVYVCLRGHNEPGGGFIGGLIAASAIAVLGMASSAADARRALRFDPLSIAGFGVLIAGLSGMLSIFNGNPFMTSIWLYLDIGGSVVPFSTPLIFDIGVYLVVFGTLASVALALESEDGEEL</sequence>
<evidence type="ECO:0000256" key="6">
    <source>
        <dbReference type="ARBA" id="ARBA00023136"/>
    </source>
</evidence>
<dbReference type="InterPro" id="IPR007182">
    <property type="entry name" value="MnhB"/>
</dbReference>
<keyword evidence="10" id="KW-1185">Reference proteome</keyword>
<proteinExistence type="inferred from homology"/>
<dbReference type="Pfam" id="PF04039">
    <property type="entry name" value="MnhB"/>
    <property type="match status" value="1"/>
</dbReference>
<dbReference type="RefSeq" id="WP_212658653.1">
    <property type="nucleotide sequence ID" value="NZ_JAGXTP010000001.1"/>
</dbReference>
<gene>
    <name evidence="9" type="ORF">KD146_10695</name>
</gene>
<name>A0A942EBG6_9HYPH</name>
<reference evidence="9" key="1">
    <citation type="submission" date="2021-04" db="EMBL/GenBank/DDBJ databases">
        <title>Devosia litorisediminis sp. nov., isolated from a sand dune.</title>
        <authorList>
            <person name="Park S."/>
            <person name="Yoon J.-H."/>
        </authorList>
    </citation>
    <scope>NUCLEOTIDE SEQUENCE</scope>
    <source>
        <strain evidence="9">BSSL-BM10</strain>
    </source>
</reference>